<comment type="catalytic activity">
    <reaction evidence="1">
        <text>guanosine(1516) in 16S rRNA + S-adenosyl-L-methionine = N(2)-methylguanosine(1516) in 16S rRNA + S-adenosyl-L-homocysteine + H(+)</text>
        <dbReference type="Rhea" id="RHEA:43220"/>
        <dbReference type="Rhea" id="RHEA-COMP:10412"/>
        <dbReference type="Rhea" id="RHEA-COMP:10413"/>
        <dbReference type="ChEBI" id="CHEBI:15378"/>
        <dbReference type="ChEBI" id="CHEBI:57856"/>
        <dbReference type="ChEBI" id="CHEBI:59789"/>
        <dbReference type="ChEBI" id="CHEBI:74269"/>
        <dbReference type="ChEBI" id="CHEBI:74481"/>
        <dbReference type="EC" id="2.1.1.242"/>
    </reaction>
</comment>
<name>A0ABT1Z5J9_9ACTN</name>
<dbReference type="RefSeq" id="WP_258498338.1">
    <property type="nucleotide sequence ID" value="NZ_JANSKA010000001.1"/>
</dbReference>
<sequence>MEGLVVEVGAGGDAVRAQKLAARLGVPVAPVGTAQAAGGLCLLVGEKGLSLEGDGMSLAADLSRMVPRLRAGNLNRELVVRAARIRGAAGPLTAVDATAGMGEDSLLLAAAGFSVTLFERDPVICALLADALARAASDPALAEAVSRMELRGEDSVLALPALGFSPDVVLLDPMFPERRKSAAVKKKLQLIQRLERPCDDERGLMDAARTAGPRRIVVKRPAKGPWLAGEKPSYTVAGKAIRYDCYAL</sequence>
<protein>
    <recommendedName>
        <fullName evidence="1">Ribosomal RNA small subunit methyltransferase J</fullName>
        <ecNumber evidence="1">2.1.1.242</ecNumber>
    </recommendedName>
    <alternativeName>
        <fullName evidence="1">16S rRNA m2G1516 methyltransferase</fullName>
    </alternativeName>
    <alternativeName>
        <fullName evidence="1">rRNA (guanine-N(2)-)-methyltransferase</fullName>
    </alternativeName>
</protein>
<dbReference type="GO" id="GO:0032259">
    <property type="term" value="P:methylation"/>
    <property type="evidence" value="ECO:0007669"/>
    <property type="project" value="UniProtKB-KW"/>
</dbReference>
<dbReference type="InterPro" id="IPR029063">
    <property type="entry name" value="SAM-dependent_MTases_sf"/>
</dbReference>
<keyword evidence="1 2" id="KW-0489">Methyltransferase</keyword>
<dbReference type="InterPro" id="IPR007536">
    <property type="entry name" value="16SrRNA_methylTrfase_J"/>
</dbReference>
<dbReference type="Proteomes" id="UP001204320">
    <property type="component" value="Unassembled WGS sequence"/>
</dbReference>
<keyword evidence="3" id="KW-1185">Reference proteome</keyword>
<dbReference type="GO" id="GO:0008168">
    <property type="term" value="F:methyltransferase activity"/>
    <property type="evidence" value="ECO:0007669"/>
    <property type="project" value="UniProtKB-KW"/>
</dbReference>
<feature type="binding site" evidence="1">
    <location>
        <begin position="119"/>
        <end position="120"/>
    </location>
    <ligand>
        <name>S-adenosyl-L-methionine</name>
        <dbReference type="ChEBI" id="CHEBI:59789"/>
    </ligand>
</feature>
<comment type="subcellular location">
    <subcellularLocation>
        <location evidence="1">Cytoplasm</location>
    </subcellularLocation>
</comment>
<comment type="similarity">
    <text evidence="1">Belongs to the methyltransferase superfamily. RsmJ family.</text>
</comment>
<dbReference type="Pfam" id="PF04445">
    <property type="entry name" value="SAM_MT"/>
    <property type="match status" value="1"/>
</dbReference>
<keyword evidence="1" id="KW-0963">Cytoplasm</keyword>
<dbReference type="HAMAP" id="MF_01523">
    <property type="entry name" value="16SrRNA_methyltr_J"/>
    <property type="match status" value="1"/>
</dbReference>
<dbReference type="Gene3D" id="3.40.50.150">
    <property type="entry name" value="Vaccinia Virus protein VP39"/>
    <property type="match status" value="1"/>
</dbReference>
<evidence type="ECO:0000256" key="1">
    <source>
        <dbReference type="HAMAP-Rule" id="MF_01523"/>
    </source>
</evidence>
<proteinExistence type="inferred from homology"/>
<comment type="function">
    <text evidence="1">Specifically methylates the guanosine in position 1516 of 16S rRNA.</text>
</comment>
<comment type="caution">
    <text evidence="2">The sequence shown here is derived from an EMBL/GenBank/DDBJ whole genome shotgun (WGS) entry which is preliminary data.</text>
</comment>
<comment type="caution">
    <text evidence="1">Lacks conserved residue(s) required for the propagation of feature annotation.</text>
</comment>
<reference evidence="2 3" key="1">
    <citation type="submission" date="2022-08" db="EMBL/GenBank/DDBJ databases">
        <title>Tractidigestivibacter montrealensis type strain KD21.</title>
        <authorList>
            <person name="Diop K."/>
            <person name="Richard C."/>
            <person name="Routy B."/>
        </authorList>
    </citation>
    <scope>NUCLEOTIDE SEQUENCE [LARGE SCALE GENOMIC DNA]</scope>
    <source>
        <strain evidence="2 3">KD21</strain>
    </source>
</reference>
<dbReference type="SUPFAM" id="SSF53335">
    <property type="entry name" value="S-adenosyl-L-methionine-dependent methyltransferases"/>
    <property type="match status" value="1"/>
</dbReference>
<feature type="binding site" evidence="1">
    <location>
        <position position="172"/>
    </location>
    <ligand>
        <name>S-adenosyl-L-methionine</name>
        <dbReference type="ChEBI" id="CHEBI:59789"/>
    </ligand>
</feature>
<evidence type="ECO:0000313" key="2">
    <source>
        <dbReference type="EMBL" id="MCR9035491.1"/>
    </source>
</evidence>
<organism evidence="2 3">
    <name type="scientific">Tractidigestivibacter montrealensis</name>
    <dbReference type="NCBI Taxonomy" id="2972466"/>
    <lineage>
        <taxon>Bacteria</taxon>
        <taxon>Bacillati</taxon>
        <taxon>Actinomycetota</taxon>
        <taxon>Coriobacteriia</taxon>
        <taxon>Coriobacteriales</taxon>
        <taxon>Atopobiaceae</taxon>
        <taxon>Tractidigestivibacter</taxon>
    </lineage>
</organism>
<accession>A0ABT1Z5J9</accession>
<keyword evidence="1" id="KW-0808">Transferase</keyword>
<dbReference type="EMBL" id="JANSKA010000001">
    <property type="protein sequence ID" value="MCR9035491.1"/>
    <property type="molecule type" value="Genomic_DNA"/>
</dbReference>
<keyword evidence="1" id="KW-0698">rRNA processing</keyword>
<gene>
    <name evidence="1" type="primary">rsmJ</name>
    <name evidence="2" type="ORF">NVS32_00765</name>
</gene>
<keyword evidence="1" id="KW-0949">S-adenosyl-L-methionine</keyword>
<evidence type="ECO:0000313" key="3">
    <source>
        <dbReference type="Proteomes" id="UP001204320"/>
    </source>
</evidence>
<dbReference type="PANTHER" id="PTHR36112">
    <property type="entry name" value="RIBOSOMAL RNA SMALL SUBUNIT METHYLTRANSFERASE J"/>
    <property type="match status" value="1"/>
</dbReference>
<dbReference type="EC" id="2.1.1.242" evidence="1"/>
<dbReference type="PANTHER" id="PTHR36112:SF1">
    <property type="entry name" value="RIBOSOMAL RNA SMALL SUBUNIT METHYLTRANSFERASE J"/>
    <property type="match status" value="1"/>
</dbReference>